<dbReference type="AlphaFoldDB" id="A0A9P4NNP2"/>
<dbReference type="OrthoDB" id="1896086at2759"/>
<proteinExistence type="predicted"/>
<organism evidence="1 2">
    <name type="scientific">Tothia fuscella</name>
    <dbReference type="NCBI Taxonomy" id="1048955"/>
    <lineage>
        <taxon>Eukaryota</taxon>
        <taxon>Fungi</taxon>
        <taxon>Dikarya</taxon>
        <taxon>Ascomycota</taxon>
        <taxon>Pezizomycotina</taxon>
        <taxon>Dothideomycetes</taxon>
        <taxon>Pleosporomycetidae</taxon>
        <taxon>Venturiales</taxon>
        <taxon>Cylindrosympodiaceae</taxon>
        <taxon>Tothia</taxon>
    </lineage>
</organism>
<dbReference type="Proteomes" id="UP000800235">
    <property type="component" value="Unassembled WGS sequence"/>
</dbReference>
<keyword evidence="2" id="KW-1185">Reference proteome</keyword>
<evidence type="ECO:0000313" key="1">
    <source>
        <dbReference type="EMBL" id="KAF2428643.1"/>
    </source>
</evidence>
<dbReference type="Pfam" id="PF18647">
    <property type="entry name" value="Fungal_lectin_2"/>
    <property type="match status" value="1"/>
</dbReference>
<gene>
    <name evidence="1" type="ORF">EJ08DRAFT_322586</name>
</gene>
<reference evidence="1" key="1">
    <citation type="journal article" date="2020" name="Stud. Mycol.">
        <title>101 Dothideomycetes genomes: a test case for predicting lifestyles and emergence of pathogens.</title>
        <authorList>
            <person name="Haridas S."/>
            <person name="Albert R."/>
            <person name="Binder M."/>
            <person name="Bloem J."/>
            <person name="Labutti K."/>
            <person name="Salamov A."/>
            <person name="Andreopoulos B."/>
            <person name="Baker S."/>
            <person name="Barry K."/>
            <person name="Bills G."/>
            <person name="Bluhm B."/>
            <person name="Cannon C."/>
            <person name="Castanera R."/>
            <person name="Culley D."/>
            <person name="Daum C."/>
            <person name="Ezra D."/>
            <person name="Gonzalez J."/>
            <person name="Henrissat B."/>
            <person name="Kuo A."/>
            <person name="Liang C."/>
            <person name="Lipzen A."/>
            <person name="Lutzoni F."/>
            <person name="Magnuson J."/>
            <person name="Mondo S."/>
            <person name="Nolan M."/>
            <person name="Ohm R."/>
            <person name="Pangilinan J."/>
            <person name="Park H.-J."/>
            <person name="Ramirez L."/>
            <person name="Alfaro M."/>
            <person name="Sun H."/>
            <person name="Tritt A."/>
            <person name="Yoshinaga Y."/>
            <person name="Zwiers L.-H."/>
            <person name="Turgeon B."/>
            <person name="Goodwin S."/>
            <person name="Spatafora J."/>
            <person name="Crous P."/>
            <person name="Grigoriev I."/>
        </authorList>
    </citation>
    <scope>NUCLEOTIDE SEQUENCE</scope>
    <source>
        <strain evidence="1">CBS 130266</strain>
    </source>
</reference>
<accession>A0A9P4NNP2</accession>
<evidence type="ECO:0000313" key="2">
    <source>
        <dbReference type="Proteomes" id="UP000800235"/>
    </source>
</evidence>
<comment type="caution">
    <text evidence="1">The sequence shown here is derived from an EMBL/GenBank/DDBJ whole genome shotgun (WGS) entry which is preliminary data.</text>
</comment>
<sequence>MMHTRLVYGDQPEIIDEWVDPIPKGQTHGLKDYKAYGADMVRLLAKREIKNGGGATRASTNADSYAILANALWWWDVTGYFPGVPGKSDSVQAESDGGPVTLHVNLGNVTDVRNMDLTNMFDLELSGYGNGTPDLEGNPQTTAPLPSANSQKCHGISGNTFVLNSGIAEQNAKAFCSQSTMSMQYGGGTINDMQLSITAPPGTNKAVADSPDCVSKFTNGLIHGCDGDDPKKNPYNSKYGGNITTSNRWIFSFEPRANQGVANNCNTQYKFSVDTFDIRGNNFDPIKLGNNGEGLKKQIEGCSKPIVHWE</sequence>
<dbReference type="EMBL" id="MU007054">
    <property type="protein sequence ID" value="KAF2428643.1"/>
    <property type="molecule type" value="Genomic_DNA"/>
</dbReference>
<name>A0A9P4NNP2_9PEZI</name>
<protein>
    <submittedName>
        <fullName evidence="1">Uncharacterized protein</fullName>
    </submittedName>
</protein>